<dbReference type="GO" id="GO:0016020">
    <property type="term" value="C:membrane"/>
    <property type="evidence" value="ECO:0007669"/>
    <property type="project" value="UniProtKB-SubCell"/>
</dbReference>
<dbReference type="GO" id="GO:0005506">
    <property type="term" value="F:iron ion binding"/>
    <property type="evidence" value="ECO:0007669"/>
    <property type="project" value="InterPro"/>
</dbReference>
<evidence type="ECO:0000256" key="10">
    <source>
        <dbReference type="ARBA" id="ARBA00023004"/>
    </source>
</evidence>
<dbReference type="SUPFAM" id="SSF48264">
    <property type="entry name" value="Cytochrome P450"/>
    <property type="match status" value="1"/>
</dbReference>
<evidence type="ECO:0000313" key="15">
    <source>
        <dbReference type="EMBL" id="KAK7681760.1"/>
    </source>
</evidence>
<dbReference type="GO" id="GO:0016705">
    <property type="term" value="F:oxidoreductase activity, acting on paired donors, with incorporation or reduction of molecular oxygen"/>
    <property type="evidence" value="ECO:0007669"/>
    <property type="project" value="InterPro"/>
</dbReference>
<dbReference type="Gene3D" id="1.10.630.10">
    <property type="entry name" value="Cytochrome P450"/>
    <property type="match status" value="1"/>
</dbReference>
<gene>
    <name evidence="15" type="ORF">QCA50_015107</name>
</gene>
<sequence length="513" mass="58838">MGALLLIASFCLTLLLVRWLKSTPSRSLPLPPGPKRYPVIGSLLHVPVDLPWKTFHEWSKIYGDVVYVKIPHKKIVVLDSIEAVLDLFEKRSEIYSDRPQTVMNELMLVDRWCFPLIGYSSLWRSYRREFHQFFNQHQVHKYQPTQLRGCQVFLQRVLDSPSQLNQHILLLMRSMILKIVYDMNVTDLEDEFLRLANEGVEKITEAALPGRFWVEFAPILRHLPSWVPGASFKRYVEDLNPKMDELLDRPFYTVKRDYAAGTAGDSMAATLIHKLQSNEDVDKSQREYHTRNILGVAYAAGSDTSTAALQSFFIAMSLYPDIQTKAQKELDRIVGPGKLPTFEDYDRLVYIQAIILETLRWLPVSPLGLPHRVTRDDEYRGMLIPEGTTVIPNIWAILHNPEDYPEPYRFNPDRFIKNGSLNTSVRNPMNIALGFGRRICPGRWFIHSSLFITIASTLHTMDIFPDLGSDGNEFDPFTSENVYSGIKLTLGALPCTVTIRSDREPLIRDIAIS</sequence>
<evidence type="ECO:0008006" key="17">
    <source>
        <dbReference type="Google" id="ProtNLM"/>
    </source>
</evidence>
<keyword evidence="9" id="KW-0560">Oxidoreductase</keyword>
<dbReference type="InterPro" id="IPR036396">
    <property type="entry name" value="Cyt_P450_sf"/>
</dbReference>
<dbReference type="InterPro" id="IPR002401">
    <property type="entry name" value="Cyt_P450_E_grp-I"/>
</dbReference>
<keyword evidence="12" id="KW-0472">Membrane</keyword>
<dbReference type="AlphaFoldDB" id="A0AAW0FYB4"/>
<keyword evidence="14" id="KW-0732">Signal</keyword>
<keyword evidence="5 13" id="KW-0349">Heme</keyword>
<dbReference type="PANTHER" id="PTHR46300">
    <property type="entry name" value="P450, PUTATIVE (EUROFUNG)-RELATED-RELATED"/>
    <property type="match status" value="1"/>
</dbReference>
<organism evidence="15 16">
    <name type="scientific">Cerrena zonata</name>
    <dbReference type="NCBI Taxonomy" id="2478898"/>
    <lineage>
        <taxon>Eukaryota</taxon>
        <taxon>Fungi</taxon>
        <taxon>Dikarya</taxon>
        <taxon>Basidiomycota</taxon>
        <taxon>Agaricomycotina</taxon>
        <taxon>Agaricomycetes</taxon>
        <taxon>Polyporales</taxon>
        <taxon>Cerrenaceae</taxon>
        <taxon>Cerrena</taxon>
    </lineage>
</organism>
<evidence type="ECO:0000313" key="16">
    <source>
        <dbReference type="Proteomes" id="UP001385951"/>
    </source>
</evidence>
<dbReference type="GO" id="GO:0004497">
    <property type="term" value="F:monooxygenase activity"/>
    <property type="evidence" value="ECO:0007669"/>
    <property type="project" value="UniProtKB-KW"/>
</dbReference>
<comment type="caution">
    <text evidence="15">The sequence shown here is derived from an EMBL/GenBank/DDBJ whole genome shotgun (WGS) entry which is preliminary data.</text>
</comment>
<comment type="pathway">
    <text evidence="3">Secondary metabolite biosynthesis.</text>
</comment>
<protein>
    <recommendedName>
        <fullName evidence="17">Cytochrome P450</fullName>
    </recommendedName>
</protein>
<evidence type="ECO:0000256" key="6">
    <source>
        <dbReference type="ARBA" id="ARBA00022692"/>
    </source>
</evidence>
<feature type="signal peptide" evidence="14">
    <location>
        <begin position="1"/>
        <end position="22"/>
    </location>
</feature>
<evidence type="ECO:0000256" key="11">
    <source>
        <dbReference type="ARBA" id="ARBA00023033"/>
    </source>
</evidence>
<dbReference type="CDD" id="cd11065">
    <property type="entry name" value="CYP64-like"/>
    <property type="match status" value="1"/>
</dbReference>
<evidence type="ECO:0000256" key="13">
    <source>
        <dbReference type="PIRSR" id="PIRSR602401-1"/>
    </source>
</evidence>
<dbReference type="EMBL" id="JASBNA010000039">
    <property type="protein sequence ID" value="KAK7681760.1"/>
    <property type="molecule type" value="Genomic_DNA"/>
</dbReference>
<evidence type="ECO:0000256" key="5">
    <source>
        <dbReference type="ARBA" id="ARBA00022617"/>
    </source>
</evidence>
<evidence type="ECO:0000256" key="14">
    <source>
        <dbReference type="SAM" id="SignalP"/>
    </source>
</evidence>
<keyword evidence="7 13" id="KW-0479">Metal-binding</keyword>
<dbReference type="Proteomes" id="UP001385951">
    <property type="component" value="Unassembled WGS sequence"/>
</dbReference>
<evidence type="ECO:0000256" key="8">
    <source>
        <dbReference type="ARBA" id="ARBA00022989"/>
    </source>
</evidence>
<comment type="similarity">
    <text evidence="4">Belongs to the cytochrome P450 family.</text>
</comment>
<accession>A0AAW0FYB4</accession>
<comment type="subcellular location">
    <subcellularLocation>
        <location evidence="2">Membrane</location>
        <topology evidence="2">Single-pass membrane protein</topology>
    </subcellularLocation>
</comment>
<dbReference type="Pfam" id="PF00067">
    <property type="entry name" value="p450"/>
    <property type="match status" value="1"/>
</dbReference>
<dbReference type="InterPro" id="IPR001128">
    <property type="entry name" value="Cyt_P450"/>
</dbReference>
<keyword evidence="16" id="KW-1185">Reference proteome</keyword>
<feature type="binding site" description="axial binding residue" evidence="13">
    <location>
        <position position="440"/>
    </location>
    <ligand>
        <name>heme</name>
        <dbReference type="ChEBI" id="CHEBI:30413"/>
    </ligand>
    <ligandPart>
        <name>Fe</name>
        <dbReference type="ChEBI" id="CHEBI:18248"/>
    </ligandPart>
</feature>
<keyword evidence="6" id="KW-0812">Transmembrane</keyword>
<dbReference type="PRINTS" id="PR00463">
    <property type="entry name" value="EP450I"/>
</dbReference>
<evidence type="ECO:0000256" key="4">
    <source>
        <dbReference type="ARBA" id="ARBA00010617"/>
    </source>
</evidence>
<comment type="cofactor">
    <cofactor evidence="1 13">
        <name>heme</name>
        <dbReference type="ChEBI" id="CHEBI:30413"/>
    </cofactor>
</comment>
<dbReference type="GO" id="GO:0020037">
    <property type="term" value="F:heme binding"/>
    <property type="evidence" value="ECO:0007669"/>
    <property type="project" value="InterPro"/>
</dbReference>
<evidence type="ECO:0000256" key="12">
    <source>
        <dbReference type="ARBA" id="ARBA00023136"/>
    </source>
</evidence>
<keyword evidence="8" id="KW-1133">Transmembrane helix</keyword>
<dbReference type="InterPro" id="IPR050364">
    <property type="entry name" value="Cytochrome_P450_fung"/>
</dbReference>
<evidence type="ECO:0000256" key="7">
    <source>
        <dbReference type="ARBA" id="ARBA00022723"/>
    </source>
</evidence>
<keyword evidence="11" id="KW-0503">Monooxygenase</keyword>
<proteinExistence type="inferred from homology"/>
<evidence type="ECO:0000256" key="3">
    <source>
        <dbReference type="ARBA" id="ARBA00005179"/>
    </source>
</evidence>
<evidence type="ECO:0000256" key="9">
    <source>
        <dbReference type="ARBA" id="ARBA00023002"/>
    </source>
</evidence>
<name>A0AAW0FYB4_9APHY</name>
<dbReference type="PANTHER" id="PTHR46300:SF7">
    <property type="entry name" value="P450, PUTATIVE (EUROFUNG)-RELATED"/>
    <property type="match status" value="1"/>
</dbReference>
<feature type="chain" id="PRO_5043754495" description="Cytochrome P450" evidence="14">
    <location>
        <begin position="23"/>
        <end position="513"/>
    </location>
</feature>
<reference evidence="15 16" key="1">
    <citation type="submission" date="2022-09" db="EMBL/GenBank/DDBJ databases">
        <authorList>
            <person name="Palmer J.M."/>
        </authorList>
    </citation>
    <scope>NUCLEOTIDE SEQUENCE [LARGE SCALE GENOMIC DNA]</scope>
    <source>
        <strain evidence="15 16">DSM 7382</strain>
    </source>
</reference>
<keyword evidence="10 13" id="KW-0408">Iron</keyword>
<evidence type="ECO:0000256" key="1">
    <source>
        <dbReference type="ARBA" id="ARBA00001971"/>
    </source>
</evidence>
<evidence type="ECO:0000256" key="2">
    <source>
        <dbReference type="ARBA" id="ARBA00004167"/>
    </source>
</evidence>